<keyword evidence="2" id="KW-0813">Transport</keyword>
<reference evidence="8 9" key="1">
    <citation type="submission" date="2019-08" db="EMBL/GenBank/DDBJ databases">
        <title>Pelomicrobium methylotrophicum gen. nov., sp. nov. a moderately thermophilic, facultatively anaerobic, lithoautotrophic and methylotrophic bacterium isolated from a terrestrial mud volcano.</title>
        <authorList>
            <person name="Slobodkina G.B."/>
            <person name="Merkel A.Y."/>
            <person name="Slobodkin A.I."/>
        </authorList>
    </citation>
    <scope>NUCLEOTIDE SEQUENCE [LARGE SCALE GENOMIC DNA]</scope>
    <source>
        <strain evidence="8 9">SM250</strain>
    </source>
</reference>
<dbReference type="GO" id="GO:0006882">
    <property type="term" value="P:intracellular zinc ion homeostasis"/>
    <property type="evidence" value="ECO:0007669"/>
    <property type="project" value="TreeGrafter"/>
</dbReference>
<dbReference type="Pfam" id="PF01545">
    <property type="entry name" value="Cation_efflux"/>
    <property type="match status" value="1"/>
</dbReference>
<comment type="subcellular location">
    <subcellularLocation>
        <location evidence="1">Membrane</location>
        <topology evidence="1">Multi-pass membrane protein</topology>
    </subcellularLocation>
</comment>
<dbReference type="EMBL" id="VPFL01000014">
    <property type="protein sequence ID" value="TXF11391.1"/>
    <property type="molecule type" value="Genomic_DNA"/>
</dbReference>
<dbReference type="AlphaFoldDB" id="A0A5C7EW06"/>
<evidence type="ECO:0000256" key="3">
    <source>
        <dbReference type="ARBA" id="ARBA00022692"/>
    </source>
</evidence>
<feature type="transmembrane region" description="Helical" evidence="6">
    <location>
        <begin position="112"/>
        <end position="133"/>
    </location>
</feature>
<dbReference type="GO" id="GO:0005886">
    <property type="term" value="C:plasma membrane"/>
    <property type="evidence" value="ECO:0007669"/>
    <property type="project" value="TreeGrafter"/>
</dbReference>
<evidence type="ECO:0000256" key="2">
    <source>
        <dbReference type="ARBA" id="ARBA00022448"/>
    </source>
</evidence>
<keyword evidence="5 6" id="KW-0472">Membrane</keyword>
<accession>A0A5C7EW06</accession>
<dbReference type="InterPro" id="IPR027469">
    <property type="entry name" value="Cation_efflux_TMD_sf"/>
</dbReference>
<evidence type="ECO:0000256" key="4">
    <source>
        <dbReference type="ARBA" id="ARBA00022989"/>
    </source>
</evidence>
<evidence type="ECO:0000259" key="7">
    <source>
        <dbReference type="Pfam" id="PF01545"/>
    </source>
</evidence>
<feature type="transmembrane region" description="Helical" evidence="6">
    <location>
        <begin position="176"/>
        <end position="194"/>
    </location>
</feature>
<dbReference type="InParanoid" id="A0A5C7EW06"/>
<dbReference type="GO" id="GO:0015086">
    <property type="term" value="F:cadmium ion transmembrane transporter activity"/>
    <property type="evidence" value="ECO:0007669"/>
    <property type="project" value="TreeGrafter"/>
</dbReference>
<dbReference type="PANTHER" id="PTHR43840:SF15">
    <property type="entry name" value="MITOCHONDRIAL METAL TRANSPORTER 1-RELATED"/>
    <property type="match status" value="1"/>
</dbReference>
<evidence type="ECO:0000313" key="8">
    <source>
        <dbReference type="EMBL" id="TXF11391.1"/>
    </source>
</evidence>
<dbReference type="RefSeq" id="WP_147800223.1">
    <property type="nucleotide sequence ID" value="NZ_VPFL01000014.1"/>
</dbReference>
<name>A0A5C7EW06_9PROT</name>
<dbReference type="InterPro" id="IPR058533">
    <property type="entry name" value="Cation_efflux_TM"/>
</dbReference>
<protein>
    <submittedName>
        <fullName evidence="8">Cation transporter</fullName>
    </submittedName>
</protein>
<dbReference type="Gene3D" id="1.20.1510.10">
    <property type="entry name" value="Cation efflux protein transmembrane domain"/>
    <property type="match status" value="1"/>
</dbReference>
<dbReference type="OrthoDB" id="9799649at2"/>
<dbReference type="GO" id="GO:0015341">
    <property type="term" value="F:zinc efflux antiporter activity"/>
    <property type="evidence" value="ECO:0007669"/>
    <property type="project" value="TreeGrafter"/>
</dbReference>
<feature type="domain" description="Cation efflux protein transmembrane" evidence="7">
    <location>
        <begin position="24"/>
        <end position="201"/>
    </location>
</feature>
<evidence type="ECO:0000313" key="9">
    <source>
        <dbReference type="Proteomes" id="UP000321201"/>
    </source>
</evidence>
<dbReference type="SUPFAM" id="SSF161111">
    <property type="entry name" value="Cation efflux protein transmembrane domain-like"/>
    <property type="match status" value="1"/>
</dbReference>
<proteinExistence type="predicted"/>
<keyword evidence="9" id="KW-1185">Reference proteome</keyword>
<organism evidence="8 9">
    <name type="scientific">Pelomicrobium methylotrophicum</name>
    <dbReference type="NCBI Taxonomy" id="2602750"/>
    <lineage>
        <taxon>Bacteria</taxon>
        <taxon>Pseudomonadati</taxon>
        <taxon>Pseudomonadota</taxon>
        <taxon>Hydrogenophilia</taxon>
        <taxon>Hydrogenophilia incertae sedis</taxon>
        <taxon>Pelomicrobium</taxon>
    </lineage>
</organism>
<feature type="transmembrane region" description="Helical" evidence="6">
    <location>
        <begin position="153"/>
        <end position="170"/>
    </location>
</feature>
<dbReference type="PANTHER" id="PTHR43840">
    <property type="entry name" value="MITOCHONDRIAL METAL TRANSPORTER 1-RELATED"/>
    <property type="match status" value="1"/>
</dbReference>
<keyword evidence="4 6" id="KW-1133">Transmembrane helix</keyword>
<evidence type="ECO:0000256" key="6">
    <source>
        <dbReference type="SAM" id="Phobius"/>
    </source>
</evidence>
<sequence length="206" mass="21140">MPGCCDDKGCSTEHLARRQAATLKAVLVINGAMFVVELVAGLIAGSVALLADSLDMLGDALVYAVSLLAVGRDARWKAGAALFKGAVMAGFGLFVLGKAVHTMLAPIPPEVAIMGGVGLLALGANGLCLALLWRRRRDDVNMRSVWLCSRNDIIANVSVLAAAGAVHALDSAWPDIAVGLGLAALWLASSLGVIRSASRELAAAQG</sequence>
<gene>
    <name evidence="8" type="ORF">FR698_10870</name>
</gene>
<evidence type="ECO:0000256" key="5">
    <source>
        <dbReference type="ARBA" id="ARBA00023136"/>
    </source>
</evidence>
<comment type="caution">
    <text evidence="8">The sequence shown here is derived from an EMBL/GenBank/DDBJ whole genome shotgun (WGS) entry which is preliminary data.</text>
</comment>
<dbReference type="GO" id="GO:0015093">
    <property type="term" value="F:ferrous iron transmembrane transporter activity"/>
    <property type="evidence" value="ECO:0007669"/>
    <property type="project" value="TreeGrafter"/>
</dbReference>
<dbReference type="Proteomes" id="UP000321201">
    <property type="component" value="Unassembled WGS sequence"/>
</dbReference>
<dbReference type="InterPro" id="IPR050291">
    <property type="entry name" value="CDF_Transporter"/>
</dbReference>
<evidence type="ECO:0000256" key="1">
    <source>
        <dbReference type="ARBA" id="ARBA00004141"/>
    </source>
</evidence>
<feature type="transmembrane region" description="Helical" evidence="6">
    <location>
        <begin position="56"/>
        <end position="74"/>
    </location>
</feature>
<feature type="transmembrane region" description="Helical" evidence="6">
    <location>
        <begin position="81"/>
        <end position="100"/>
    </location>
</feature>
<feature type="transmembrane region" description="Helical" evidence="6">
    <location>
        <begin position="25"/>
        <end position="50"/>
    </location>
</feature>
<keyword evidence="3 6" id="KW-0812">Transmembrane</keyword>